<dbReference type="GO" id="GO:0016747">
    <property type="term" value="F:acyltransferase activity, transferring groups other than amino-acyl groups"/>
    <property type="evidence" value="ECO:0007669"/>
    <property type="project" value="InterPro"/>
</dbReference>
<keyword evidence="2" id="KW-0808">Transferase</keyword>
<organism evidence="2 3">
    <name type="scientific">Eubacterium maltosivorans</name>
    <dbReference type="NCBI Taxonomy" id="2041044"/>
    <lineage>
        <taxon>Bacteria</taxon>
        <taxon>Bacillati</taxon>
        <taxon>Bacillota</taxon>
        <taxon>Clostridia</taxon>
        <taxon>Eubacteriales</taxon>
        <taxon>Eubacteriaceae</taxon>
        <taxon>Eubacterium</taxon>
    </lineage>
</organism>
<name>A0A4P9C750_EUBML</name>
<protein>
    <submittedName>
        <fullName evidence="2">N-acetyltransferase</fullName>
    </submittedName>
</protein>
<dbReference type="Proteomes" id="UP000218387">
    <property type="component" value="Chromosome"/>
</dbReference>
<reference evidence="2 3" key="1">
    <citation type="submission" date="2018-05" db="EMBL/GenBank/DDBJ databases">
        <title>Genome comparison of Eubacterium sp.</title>
        <authorList>
            <person name="Feng Y."/>
            <person name="Sanchez-Andrea I."/>
            <person name="Stams A.J.M."/>
            <person name="De Vos W.M."/>
        </authorList>
    </citation>
    <scope>NUCLEOTIDE SEQUENCE [LARGE SCALE GENOMIC DNA]</scope>
    <source>
        <strain evidence="2 3">YI</strain>
    </source>
</reference>
<evidence type="ECO:0000259" key="1">
    <source>
        <dbReference type="PROSITE" id="PS51186"/>
    </source>
</evidence>
<dbReference type="PANTHER" id="PTHR43328:SF1">
    <property type="entry name" value="N-ACETYLTRANSFERASE DOMAIN-CONTAINING PROTEIN"/>
    <property type="match status" value="1"/>
</dbReference>
<dbReference type="EMBL" id="CP029487">
    <property type="protein sequence ID" value="QCT71184.1"/>
    <property type="molecule type" value="Genomic_DNA"/>
</dbReference>
<gene>
    <name evidence="2" type="ORF">CPZ25_007535</name>
</gene>
<dbReference type="PROSITE" id="PS51186">
    <property type="entry name" value="GNAT"/>
    <property type="match status" value="1"/>
</dbReference>
<dbReference type="KEGG" id="emt:CPZ25_007535"/>
<dbReference type="Pfam" id="PF13302">
    <property type="entry name" value="Acetyltransf_3"/>
    <property type="match status" value="1"/>
</dbReference>
<dbReference type="RefSeq" id="WP_096920636.1">
    <property type="nucleotide sequence ID" value="NZ_CP029487.1"/>
</dbReference>
<dbReference type="InterPro" id="IPR000182">
    <property type="entry name" value="GNAT_dom"/>
</dbReference>
<dbReference type="SUPFAM" id="SSF55729">
    <property type="entry name" value="Acyl-CoA N-acyltransferases (Nat)"/>
    <property type="match status" value="1"/>
</dbReference>
<dbReference type="Gene3D" id="3.40.630.30">
    <property type="match status" value="1"/>
</dbReference>
<dbReference type="InterPro" id="IPR016181">
    <property type="entry name" value="Acyl_CoA_acyltransferase"/>
</dbReference>
<evidence type="ECO:0000313" key="2">
    <source>
        <dbReference type="EMBL" id="QCT71184.1"/>
    </source>
</evidence>
<evidence type="ECO:0000313" key="3">
    <source>
        <dbReference type="Proteomes" id="UP000218387"/>
    </source>
</evidence>
<feature type="domain" description="N-acetyltransferase" evidence="1">
    <location>
        <begin position="3"/>
        <end position="167"/>
    </location>
</feature>
<sequence>MNFILRPWRENDIDSVAKYANNKKIADNLRNAFPWPYTYEDARCYVMSCIEAGEARQCTRAIDVGGEAVGSIGIFLEEDVYCKNAEIGYWLAEPFWGRGIMSAAIRQLTKDAFEHYDLARVHAEPFAHNLGSRRALEKAGYTLEGTLKNRVFKNAEIFDSCLYAFTH</sequence>
<dbReference type="AlphaFoldDB" id="A0A4P9C750"/>
<accession>A0A4P9C750</accession>
<dbReference type="PANTHER" id="PTHR43328">
    <property type="entry name" value="ACETYLTRANSFERASE-RELATED"/>
    <property type="match status" value="1"/>
</dbReference>
<keyword evidence="3" id="KW-1185">Reference proteome</keyword>
<proteinExistence type="predicted"/>